<reference evidence="2" key="1">
    <citation type="submission" date="2020-07" db="EMBL/GenBank/DDBJ databases">
        <title>Huge and variable diversity of episymbiotic CPR bacteria and DPANN archaea in groundwater ecosystems.</title>
        <authorList>
            <person name="He C.Y."/>
            <person name="Keren R."/>
            <person name="Whittaker M."/>
            <person name="Farag I.F."/>
            <person name="Doudna J."/>
            <person name="Cate J.H.D."/>
            <person name="Banfield J.F."/>
        </authorList>
    </citation>
    <scope>NUCLEOTIDE SEQUENCE</scope>
    <source>
        <strain evidence="2">NC_groundwater_972_Pr1_S-0.2um_49_27</strain>
    </source>
</reference>
<dbReference type="Gene3D" id="1.10.1200.10">
    <property type="entry name" value="ACP-like"/>
    <property type="match status" value="1"/>
</dbReference>
<feature type="domain" description="Carrier" evidence="1">
    <location>
        <begin position="3"/>
        <end position="69"/>
    </location>
</feature>
<dbReference type="InterPro" id="IPR036736">
    <property type="entry name" value="ACP-like_sf"/>
</dbReference>
<accession>A0A9D6LQI5</accession>
<sequence length="78" mass="8612">MSKLSHIFSSILGIDESRITPDLSPNNTSSWDSLNAIILLTEIEKAFATKFDFNEAMSIKNFGDVTQLIESKGLNPHA</sequence>
<evidence type="ECO:0000313" key="2">
    <source>
        <dbReference type="EMBL" id="MBI3627216.1"/>
    </source>
</evidence>
<dbReference type="Proteomes" id="UP000808388">
    <property type="component" value="Unassembled WGS sequence"/>
</dbReference>
<gene>
    <name evidence="2" type="ORF">HY220_00490</name>
</gene>
<name>A0A9D6LQI5_9BACT</name>
<dbReference type="EMBL" id="JACQCQ010000002">
    <property type="protein sequence ID" value="MBI3627216.1"/>
    <property type="molecule type" value="Genomic_DNA"/>
</dbReference>
<evidence type="ECO:0000313" key="3">
    <source>
        <dbReference type="Proteomes" id="UP000808388"/>
    </source>
</evidence>
<dbReference type="Pfam" id="PF00550">
    <property type="entry name" value="PP-binding"/>
    <property type="match status" value="1"/>
</dbReference>
<protein>
    <submittedName>
        <fullName evidence="2">Acyl carrier protein</fullName>
    </submittedName>
</protein>
<proteinExistence type="predicted"/>
<evidence type="ECO:0000259" key="1">
    <source>
        <dbReference type="Pfam" id="PF00550"/>
    </source>
</evidence>
<dbReference type="AlphaFoldDB" id="A0A9D6LQI5"/>
<dbReference type="SUPFAM" id="SSF47336">
    <property type="entry name" value="ACP-like"/>
    <property type="match status" value="1"/>
</dbReference>
<organism evidence="2 3">
    <name type="scientific">Candidatus Sungiibacteriota bacterium</name>
    <dbReference type="NCBI Taxonomy" id="2750080"/>
    <lineage>
        <taxon>Bacteria</taxon>
        <taxon>Candidatus Sungiibacteriota</taxon>
    </lineage>
</organism>
<dbReference type="InterPro" id="IPR009081">
    <property type="entry name" value="PP-bd_ACP"/>
</dbReference>
<comment type="caution">
    <text evidence="2">The sequence shown here is derived from an EMBL/GenBank/DDBJ whole genome shotgun (WGS) entry which is preliminary data.</text>
</comment>